<dbReference type="Pfam" id="PF00202">
    <property type="entry name" value="Aminotran_3"/>
    <property type="match status" value="1"/>
</dbReference>
<comment type="similarity">
    <text evidence="7">Belongs to the class-III pyridoxal-phosphate-dependent aminotransferase family.</text>
</comment>
<evidence type="ECO:0000256" key="3">
    <source>
        <dbReference type="ARBA" id="ARBA00022605"/>
    </source>
</evidence>
<dbReference type="Gene3D" id="3.90.1150.10">
    <property type="entry name" value="Aspartate Aminotransferase, domain 1"/>
    <property type="match status" value="1"/>
</dbReference>
<evidence type="ECO:0000256" key="6">
    <source>
        <dbReference type="ARBA" id="ARBA00029440"/>
    </source>
</evidence>
<dbReference type="NCBIfam" id="TIGR00707">
    <property type="entry name" value="argD"/>
    <property type="match status" value="1"/>
</dbReference>
<keyword evidence="5 7" id="KW-0663">Pyridoxal phosphate</keyword>
<dbReference type="AlphaFoldDB" id="A0A9D2DYF6"/>
<proteinExistence type="inferred from homology"/>
<dbReference type="InterPro" id="IPR015421">
    <property type="entry name" value="PyrdxlP-dep_Trfase_major"/>
</dbReference>
<name>A0A9D2DYF6_9FIRM</name>
<dbReference type="InterPro" id="IPR050103">
    <property type="entry name" value="Class-III_PLP-dep_AT"/>
</dbReference>
<dbReference type="PANTHER" id="PTHR11986:SF79">
    <property type="entry name" value="ACETYLORNITHINE AMINOTRANSFERASE, MITOCHONDRIAL"/>
    <property type="match status" value="1"/>
</dbReference>
<comment type="pathway">
    <text evidence="6">Amino-acid biosynthesis.</text>
</comment>
<evidence type="ECO:0000256" key="7">
    <source>
        <dbReference type="RuleBase" id="RU003560"/>
    </source>
</evidence>
<dbReference type="GO" id="GO:0008483">
    <property type="term" value="F:transaminase activity"/>
    <property type="evidence" value="ECO:0007669"/>
    <property type="project" value="UniProtKB-KW"/>
</dbReference>
<evidence type="ECO:0000313" key="9">
    <source>
        <dbReference type="Proteomes" id="UP000824044"/>
    </source>
</evidence>
<dbReference type="InterPro" id="IPR004636">
    <property type="entry name" value="AcOrn/SuccOrn_fam"/>
</dbReference>
<gene>
    <name evidence="8" type="ORF">H9812_07445</name>
</gene>
<protein>
    <submittedName>
        <fullName evidence="8">Aspartate aminotransferase family protein</fullName>
    </submittedName>
</protein>
<evidence type="ECO:0000256" key="5">
    <source>
        <dbReference type="ARBA" id="ARBA00022898"/>
    </source>
</evidence>
<evidence type="ECO:0000256" key="2">
    <source>
        <dbReference type="ARBA" id="ARBA00022576"/>
    </source>
</evidence>
<reference evidence="8" key="2">
    <citation type="submission" date="2021-04" db="EMBL/GenBank/DDBJ databases">
        <authorList>
            <person name="Gilroy R."/>
        </authorList>
    </citation>
    <scope>NUCLEOTIDE SEQUENCE</scope>
    <source>
        <strain evidence="8">CHK33-5263</strain>
    </source>
</reference>
<evidence type="ECO:0000256" key="4">
    <source>
        <dbReference type="ARBA" id="ARBA00022679"/>
    </source>
</evidence>
<dbReference type="PANTHER" id="PTHR11986">
    <property type="entry name" value="AMINOTRANSFERASE CLASS III"/>
    <property type="match status" value="1"/>
</dbReference>
<dbReference type="Gene3D" id="3.40.640.10">
    <property type="entry name" value="Type I PLP-dependent aspartate aminotransferase-like (Major domain)"/>
    <property type="match status" value="1"/>
</dbReference>
<dbReference type="InterPro" id="IPR015424">
    <property type="entry name" value="PyrdxlP-dep_Trfase"/>
</dbReference>
<comment type="cofactor">
    <cofactor evidence="1">
        <name>pyridoxal 5'-phosphate</name>
        <dbReference type="ChEBI" id="CHEBI:597326"/>
    </cofactor>
</comment>
<organism evidence="8 9">
    <name type="scientific">Candidatus Gallimonas intestinigallinarum</name>
    <dbReference type="NCBI Taxonomy" id="2838604"/>
    <lineage>
        <taxon>Bacteria</taxon>
        <taxon>Bacillati</taxon>
        <taxon>Bacillota</taxon>
        <taxon>Clostridia</taxon>
        <taxon>Candidatus Gallimonas</taxon>
    </lineage>
</organism>
<keyword evidence="4" id="KW-0808">Transferase</keyword>
<evidence type="ECO:0000313" key="8">
    <source>
        <dbReference type="EMBL" id="HIZ25279.1"/>
    </source>
</evidence>
<dbReference type="SUPFAM" id="SSF53383">
    <property type="entry name" value="PLP-dependent transferases"/>
    <property type="match status" value="1"/>
</dbReference>
<keyword evidence="2 8" id="KW-0032">Aminotransferase</keyword>
<dbReference type="InterPro" id="IPR005814">
    <property type="entry name" value="Aminotrans_3"/>
</dbReference>
<dbReference type="PROSITE" id="PS00600">
    <property type="entry name" value="AA_TRANSFER_CLASS_3"/>
    <property type="match status" value="1"/>
</dbReference>
<dbReference type="GO" id="GO:0042802">
    <property type="term" value="F:identical protein binding"/>
    <property type="evidence" value="ECO:0007669"/>
    <property type="project" value="TreeGrafter"/>
</dbReference>
<dbReference type="GO" id="GO:0030170">
    <property type="term" value="F:pyridoxal phosphate binding"/>
    <property type="evidence" value="ECO:0007669"/>
    <property type="project" value="InterPro"/>
</dbReference>
<evidence type="ECO:0000256" key="1">
    <source>
        <dbReference type="ARBA" id="ARBA00001933"/>
    </source>
</evidence>
<dbReference type="NCBIfam" id="NF002325">
    <property type="entry name" value="PRK01278.1"/>
    <property type="match status" value="1"/>
</dbReference>
<dbReference type="InterPro" id="IPR015422">
    <property type="entry name" value="PyrdxlP-dep_Trfase_small"/>
</dbReference>
<comment type="caution">
    <text evidence="8">The sequence shown here is derived from an EMBL/GenBank/DDBJ whole genome shotgun (WGS) entry which is preliminary data.</text>
</comment>
<dbReference type="CDD" id="cd00610">
    <property type="entry name" value="OAT_like"/>
    <property type="match status" value="1"/>
</dbReference>
<dbReference type="Proteomes" id="UP000824044">
    <property type="component" value="Unassembled WGS sequence"/>
</dbReference>
<keyword evidence="3" id="KW-0028">Amino-acid biosynthesis</keyword>
<dbReference type="EMBL" id="DXBS01000136">
    <property type="protein sequence ID" value="HIZ25279.1"/>
    <property type="molecule type" value="Genomic_DNA"/>
</dbReference>
<sequence length="387" mass="41631">MDFNEIKTLDGEYLAKTYARYPVALVGGKNATLTDSNGKQYIDFGSGIAVNIFGANDEEWKQAVIEQLGKIQHVSNYYYAEPQSRLAQMLCERTGAKRVFFSNSGAEANECALKAARKYSFMKYGAGRSKIVSLKGSFHGRTLFTLTATGQDEFHKYFDPFVPGVSYASPDMAEIRKVADTDACAVIIECVQGESGVNALPKAFVSALGDWCKQSDVLLICDEVQSGNGRCGTLYAYEQYGITPDIVTTAKGLAGGLPIGACLFFEKTENALGAGDHGSTFGGNPVSCAAACNVIGRLTKEFLLEVQGKAAYMRAKLKDFDGVKEVTGLGLMIGLTVAKPAKEVAAKCLEKGLLVLTAHERVRLVPPLTITKTEMDEGLSILKGVLQ</sequence>
<dbReference type="FunFam" id="3.40.640.10:FF:000004">
    <property type="entry name" value="Acetylornithine aminotransferase"/>
    <property type="match status" value="1"/>
</dbReference>
<reference evidence="8" key="1">
    <citation type="journal article" date="2021" name="PeerJ">
        <title>Extensive microbial diversity within the chicken gut microbiome revealed by metagenomics and culture.</title>
        <authorList>
            <person name="Gilroy R."/>
            <person name="Ravi A."/>
            <person name="Getino M."/>
            <person name="Pursley I."/>
            <person name="Horton D.L."/>
            <person name="Alikhan N.F."/>
            <person name="Baker D."/>
            <person name="Gharbi K."/>
            <person name="Hall N."/>
            <person name="Watson M."/>
            <person name="Adriaenssens E.M."/>
            <person name="Foster-Nyarko E."/>
            <person name="Jarju S."/>
            <person name="Secka A."/>
            <person name="Antonio M."/>
            <person name="Oren A."/>
            <person name="Chaudhuri R.R."/>
            <person name="La Ragione R."/>
            <person name="Hildebrand F."/>
            <person name="Pallen M.J."/>
        </authorList>
    </citation>
    <scope>NUCLEOTIDE SEQUENCE</scope>
    <source>
        <strain evidence="8">CHK33-5263</strain>
    </source>
</reference>
<dbReference type="InterPro" id="IPR049704">
    <property type="entry name" value="Aminotrans_3_PPA_site"/>
</dbReference>
<dbReference type="GO" id="GO:0006526">
    <property type="term" value="P:L-arginine biosynthetic process"/>
    <property type="evidence" value="ECO:0007669"/>
    <property type="project" value="UniProtKB-ARBA"/>
</dbReference>
<accession>A0A9D2DYF6</accession>
<dbReference type="PIRSF" id="PIRSF000521">
    <property type="entry name" value="Transaminase_4ab_Lys_Orn"/>
    <property type="match status" value="1"/>
</dbReference>